<organism evidence="3 4">
    <name type="scientific">Hymenobacter glacialis</name>
    <dbReference type="NCBI Taxonomy" id="1908236"/>
    <lineage>
        <taxon>Bacteria</taxon>
        <taxon>Pseudomonadati</taxon>
        <taxon>Bacteroidota</taxon>
        <taxon>Cytophagia</taxon>
        <taxon>Cytophagales</taxon>
        <taxon>Hymenobacteraceae</taxon>
        <taxon>Hymenobacter</taxon>
    </lineage>
</organism>
<evidence type="ECO:0000256" key="1">
    <source>
        <dbReference type="SAM" id="MobiDB-lite"/>
    </source>
</evidence>
<gene>
    <name evidence="3" type="ORF">BEN48_15775</name>
</gene>
<dbReference type="Pfam" id="PF13439">
    <property type="entry name" value="Glyco_transf_4"/>
    <property type="match status" value="1"/>
</dbReference>
<protein>
    <recommendedName>
        <fullName evidence="2">Glycosyltransferase subfamily 4-like N-terminal domain-containing protein</fullName>
    </recommendedName>
</protein>
<feature type="compositionally biased region" description="Low complexity" evidence="1">
    <location>
        <begin position="193"/>
        <end position="214"/>
    </location>
</feature>
<evidence type="ECO:0000259" key="2">
    <source>
        <dbReference type="Pfam" id="PF13439"/>
    </source>
</evidence>
<dbReference type="EMBL" id="MDZC01000069">
    <property type="protein sequence ID" value="OGX84551.1"/>
    <property type="molecule type" value="Genomic_DNA"/>
</dbReference>
<evidence type="ECO:0000313" key="3">
    <source>
        <dbReference type="EMBL" id="OGX84551.1"/>
    </source>
</evidence>
<feature type="domain" description="Glycosyltransferase subfamily 4-like N-terminal" evidence="2">
    <location>
        <begin position="286"/>
        <end position="396"/>
    </location>
</feature>
<dbReference type="GO" id="GO:0016757">
    <property type="term" value="F:glycosyltransferase activity"/>
    <property type="evidence" value="ECO:0007669"/>
    <property type="project" value="UniProtKB-ARBA"/>
</dbReference>
<evidence type="ECO:0000313" key="4">
    <source>
        <dbReference type="Proteomes" id="UP000177791"/>
    </source>
</evidence>
<dbReference type="InterPro" id="IPR028098">
    <property type="entry name" value="Glyco_trans_4-like_N"/>
</dbReference>
<reference evidence="3 4" key="1">
    <citation type="submission" date="2016-08" db="EMBL/GenBank/DDBJ databases">
        <title>Hymenobacter coccineus sp. nov., Hymenobacter lapidarius sp. nov. and Hymenobacter glacialis sp. nov., isolated from Antarctic soil.</title>
        <authorList>
            <person name="Sedlacek I."/>
            <person name="Kralova S."/>
            <person name="Kyrova K."/>
            <person name="Maslanova I."/>
            <person name="Stankova E."/>
            <person name="Vrbovska V."/>
            <person name="Nemec M."/>
            <person name="Bartak M."/>
            <person name="Svec P."/>
            <person name="Busse H.-J."/>
            <person name="Pantucek R."/>
        </authorList>
    </citation>
    <scope>NUCLEOTIDE SEQUENCE [LARGE SCALE GENOMIC DNA]</scope>
    <source>
        <strain evidence="3 4">CCM 8648</strain>
    </source>
</reference>
<feature type="region of interest" description="Disordered" evidence="1">
    <location>
        <begin position="174"/>
        <end position="214"/>
    </location>
</feature>
<proteinExistence type="predicted"/>
<dbReference type="AlphaFoldDB" id="A0A1G1T0Y8"/>
<dbReference type="Gene3D" id="3.40.50.2000">
    <property type="entry name" value="Glycogen Phosphorylase B"/>
    <property type="match status" value="1"/>
</dbReference>
<dbReference type="STRING" id="1908236.BEN48_15775"/>
<sequence>MTLSDFSVLLLAWDDADPSVAVLGHAALPPTLPLVYRLATQQPVLAVYPHLPAAAAELPPSIQAAAAQVSDAAPNALTVATPVPGVHLLPATTSAAQSSSRIIGLSELPAASVAQLTADFQAEKALPAIQAAVLARSQWPTGPGGGTPTRPQAPAAPYLGASVDVASAAQAEPAPASISASPATRHAAAGQLTATPTPASSEAAELPAAAPEPDAAAVAQPALFSEAIAEPGPAETAAVLAADDTISALDEFMAELELTANEPAAFAEAPALSSSAEPDYTSPLQPGFDNLNFRMIQYARRAAQLVRHHTDFGIIYAPNWPAWLAALELRNSTGKPLVLYATGLAADFVSPAERGWLLEVERMALRRAHLILVPDEGVRQRLAGYYGSNIGEVRVVAPHDEAAVQQVLGAMARV</sequence>
<dbReference type="Proteomes" id="UP000177791">
    <property type="component" value="Unassembled WGS sequence"/>
</dbReference>
<name>A0A1G1T0Y8_9BACT</name>
<comment type="caution">
    <text evidence="3">The sequence shown here is derived from an EMBL/GenBank/DDBJ whole genome shotgun (WGS) entry which is preliminary data.</text>
</comment>
<feature type="compositionally biased region" description="Low complexity" evidence="1">
    <location>
        <begin position="174"/>
        <end position="183"/>
    </location>
</feature>
<dbReference type="SUPFAM" id="SSF53756">
    <property type="entry name" value="UDP-Glycosyltransferase/glycogen phosphorylase"/>
    <property type="match status" value="1"/>
</dbReference>
<accession>A0A1G1T0Y8</accession>
<keyword evidence="4" id="KW-1185">Reference proteome</keyword>